<proteinExistence type="inferred from homology"/>
<evidence type="ECO:0000259" key="10">
    <source>
        <dbReference type="Pfam" id="PF25917"/>
    </source>
</evidence>
<dbReference type="GO" id="GO:0030313">
    <property type="term" value="C:cell envelope"/>
    <property type="evidence" value="ECO:0007669"/>
    <property type="project" value="UniProtKB-SubCell"/>
</dbReference>
<evidence type="ECO:0000256" key="2">
    <source>
        <dbReference type="ARBA" id="ARBA00009477"/>
    </source>
</evidence>
<reference evidence="14" key="1">
    <citation type="submission" date="2018-07" db="EMBL/GenBank/DDBJ databases">
        <authorList>
            <person name="Kim H."/>
        </authorList>
    </citation>
    <scope>NUCLEOTIDE SEQUENCE [LARGE SCALE GENOMIC DNA]</scope>
    <source>
        <strain evidence="14">F02</strain>
    </source>
</reference>
<evidence type="ECO:0000313" key="14">
    <source>
        <dbReference type="Proteomes" id="UP000252182"/>
    </source>
</evidence>
<dbReference type="GO" id="GO:0015562">
    <property type="term" value="F:efflux transmembrane transporter activity"/>
    <property type="evidence" value="ECO:0007669"/>
    <property type="project" value="TreeGrafter"/>
</dbReference>
<accession>A0A345DA40</accession>
<dbReference type="GO" id="GO:1990195">
    <property type="term" value="C:macrolide transmembrane transporter complex"/>
    <property type="evidence" value="ECO:0007669"/>
    <property type="project" value="InterPro"/>
</dbReference>
<dbReference type="Proteomes" id="UP000252182">
    <property type="component" value="Chromosome"/>
</dbReference>
<feature type="domain" description="Multidrug resistance protein MdtA-like barrel-sandwich hybrid" evidence="10">
    <location>
        <begin position="63"/>
        <end position="218"/>
    </location>
</feature>
<sequence length="398" mass="42320">MLKMNGTWWRRGSLAVLLVALAVGIKMYFFPATVANNYITAAVVKGDIETTVLATGTVKAFKQVDVGAQVSGQIKTLKVQLGQEVKKGDVIAEIDARTQKNTLLTQEAQLANYNAALTAKQASLVKAQLDFTRQATMLKEGASSKENYDAAQASLKVAQADVVQAQAQIKQAKLSADSARLTLSYTQVIAPTDGVVVTIAVEEGQTVNAVQSTPTIVTLAQLDKVTVRAEISEGDVTKVKAGMPAYFTILGDSVKRYETTLASVDPGPVSQSDNTSASSSTSTAIYYYGQLHVPNPERTLRADMTTNVSIILDQAKQVLMVPSTALGEKNNKGQYRVQVLDKDKKASERWVTVGLNNNVNAQVVDGLTEGEQVVVSQVTAATSSASKKTMGGGPPMGM</sequence>
<dbReference type="OrthoDB" id="9784484at2"/>
<evidence type="ECO:0000259" key="9">
    <source>
        <dbReference type="Pfam" id="PF25876"/>
    </source>
</evidence>
<keyword evidence="14" id="KW-1185">Reference proteome</keyword>
<evidence type="ECO:0000259" key="11">
    <source>
        <dbReference type="Pfam" id="PF25944"/>
    </source>
</evidence>
<dbReference type="NCBIfam" id="TIGR01730">
    <property type="entry name" value="RND_mfp"/>
    <property type="match status" value="1"/>
</dbReference>
<dbReference type="KEGG" id="hyf:DTO96_100954"/>
<dbReference type="Gene3D" id="6.10.140.1990">
    <property type="match status" value="1"/>
</dbReference>
<dbReference type="InterPro" id="IPR006143">
    <property type="entry name" value="RND_pump_MFP"/>
</dbReference>
<keyword evidence="4" id="KW-1003">Cell membrane</keyword>
<gene>
    <name evidence="13" type="primary">macA_2</name>
    <name evidence="13" type="ORF">DTO96_100954</name>
</gene>
<dbReference type="SUPFAM" id="SSF111369">
    <property type="entry name" value="HlyD-like secretion proteins"/>
    <property type="match status" value="1"/>
</dbReference>
<dbReference type="InterPro" id="IPR058627">
    <property type="entry name" value="MdtA-like_C"/>
</dbReference>
<dbReference type="InterPro" id="IPR058624">
    <property type="entry name" value="MdtA-like_HH"/>
</dbReference>
<dbReference type="AlphaFoldDB" id="A0A345DA40"/>
<dbReference type="InterPro" id="IPR058626">
    <property type="entry name" value="MdtA-like_b-barrel"/>
</dbReference>
<dbReference type="GO" id="GO:0019898">
    <property type="term" value="C:extrinsic component of membrane"/>
    <property type="evidence" value="ECO:0007669"/>
    <property type="project" value="InterPro"/>
</dbReference>
<dbReference type="PANTHER" id="PTHR30469">
    <property type="entry name" value="MULTIDRUG RESISTANCE PROTEIN MDTA"/>
    <property type="match status" value="1"/>
</dbReference>
<dbReference type="InterPro" id="IPR058625">
    <property type="entry name" value="MdtA-like_BSH"/>
</dbReference>
<keyword evidence="5" id="KW-0997">Cell inner membrane</keyword>
<keyword evidence="3" id="KW-0813">Transport</keyword>
<feature type="coiled-coil region" evidence="8">
    <location>
        <begin position="148"/>
        <end position="175"/>
    </location>
</feature>
<dbReference type="InterPro" id="IPR030190">
    <property type="entry name" value="MacA_alpha-hairpin_sf"/>
</dbReference>
<dbReference type="Pfam" id="PF25876">
    <property type="entry name" value="HH_MFP_RND"/>
    <property type="match status" value="1"/>
</dbReference>
<feature type="domain" description="Multidrug resistance protein MdtA-like alpha-helical hairpin" evidence="9">
    <location>
        <begin position="109"/>
        <end position="186"/>
    </location>
</feature>
<evidence type="ECO:0000256" key="5">
    <source>
        <dbReference type="ARBA" id="ARBA00022519"/>
    </source>
</evidence>
<evidence type="ECO:0000256" key="3">
    <source>
        <dbReference type="ARBA" id="ARBA00022448"/>
    </source>
</evidence>
<evidence type="ECO:0000256" key="4">
    <source>
        <dbReference type="ARBA" id="ARBA00022475"/>
    </source>
</evidence>
<comment type="subcellular location">
    <subcellularLocation>
        <location evidence="1">Cell membrane</location>
    </subcellularLocation>
</comment>
<protein>
    <submittedName>
        <fullName evidence="13">Macrolide export protein MacA</fullName>
    </submittedName>
</protein>
<dbReference type="GO" id="GO:1990961">
    <property type="term" value="P:xenobiotic detoxification by transmembrane export across the plasma membrane"/>
    <property type="evidence" value="ECO:0007669"/>
    <property type="project" value="InterPro"/>
</dbReference>
<dbReference type="Gene3D" id="2.40.30.170">
    <property type="match status" value="1"/>
</dbReference>
<organism evidence="13 14">
    <name type="scientific">Ephemeroptericola cinctiostellae</name>
    <dbReference type="NCBI Taxonomy" id="2268024"/>
    <lineage>
        <taxon>Bacteria</taxon>
        <taxon>Pseudomonadati</taxon>
        <taxon>Pseudomonadota</taxon>
        <taxon>Betaproteobacteria</taxon>
        <taxon>Burkholderiales</taxon>
        <taxon>Burkholderiaceae</taxon>
        <taxon>Ephemeroptericola</taxon>
    </lineage>
</organism>
<evidence type="ECO:0000256" key="7">
    <source>
        <dbReference type="ARBA" id="ARBA00023136"/>
    </source>
</evidence>
<dbReference type="Pfam" id="PF25944">
    <property type="entry name" value="Beta-barrel_RND"/>
    <property type="match status" value="1"/>
</dbReference>
<dbReference type="GO" id="GO:1990281">
    <property type="term" value="C:efflux pump complex"/>
    <property type="evidence" value="ECO:0007669"/>
    <property type="project" value="TreeGrafter"/>
</dbReference>
<evidence type="ECO:0000256" key="6">
    <source>
        <dbReference type="ARBA" id="ARBA00023054"/>
    </source>
</evidence>
<keyword evidence="7" id="KW-0472">Membrane</keyword>
<comment type="similarity">
    <text evidence="2">Belongs to the membrane fusion protein (MFP) (TC 8.A.1) family.</text>
</comment>
<keyword evidence="6 8" id="KW-0175">Coiled coil</keyword>
<dbReference type="Gene3D" id="2.40.50.100">
    <property type="match status" value="2"/>
</dbReference>
<dbReference type="Pfam" id="PF25967">
    <property type="entry name" value="RND-MFP_C"/>
    <property type="match status" value="1"/>
</dbReference>
<dbReference type="EMBL" id="CP031124">
    <property type="protein sequence ID" value="AXF85228.1"/>
    <property type="molecule type" value="Genomic_DNA"/>
</dbReference>
<feature type="domain" description="Multidrug resistance protein MdtA-like C-terminal permuted SH3" evidence="12">
    <location>
        <begin position="317"/>
        <end position="378"/>
    </location>
</feature>
<dbReference type="Gene3D" id="2.40.420.20">
    <property type="match status" value="1"/>
</dbReference>
<name>A0A345DA40_9BURK</name>
<dbReference type="PANTHER" id="PTHR30469:SF33">
    <property type="entry name" value="SLR1207 PROTEIN"/>
    <property type="match status" value="1"/>
</dbReference>
<feature type="domain" description="Multidrug resistance protein MdtA-like beta-barrel" evidence="11">
    <location>
        <begin position="225"/>
        <end position="313"/>
    </location>
</feature>
<evidence type="ECO:0000313" key="13">
    <source>
        <dbReference type="EMBL" id="AXF85228.1"/>
    </source>
</evidence>
<dbReference type="Pfam" id="PF25917">
    <property type="entry name" value="BSH_RND"/>
    <property type="match status" value="1"/>
</dbReference>
<dbReference type="RefSeq" id="WP_114562448.1">
    <property type="nucleotide sequence ID" value="NZ_CP031124.1"/>
</dbReference>
<evidence type="ECO:0000256" key="1">
    <source>
        <dbReference type="ARBA" id="ARBA00004236"/>
    </source>
</evidence>
<evidence type="ECO:0000259" key="12">
    <source>
        <dbReference type="Pfam" id="PF25967"/>
    </source>
</evidence>
<evidence type="ECO:0000256" key="8">
    <source>
        <dbReference type="SAM" id="Coils"/>
    </source>
</evidence>